<sequence>MANSWEFMFVQSVQQGGEKARERLRQEAAEYKARELHNSVKAEEDRKAEQKAITDAINANLMRRKAEAKSELDEEKAVMAADIDVLRKEVEKYRFEEAERERLKKEEEERLRLEAEAKKAKKKKGGKKKK</sequence>
<reference evidence="2 3" key="1">
    <citation type="journal article" date="2015" name="Genome Biol. Evol.">
        <title>Comparative Genomics of a Bacterivorous Green Alga Reveals Evolutionary Causalities and Consequences of Phago-Mixotrophic Mode of Nutrition.</title>
        <authorList>
            <person name="Burns J.A."/>
            <person name="Paasch A."/>
            <person name="Narechania A."/>
            <person name="Kim E."/>
        </authorList>
    </citation>
    <scope>NUCLEOTIDE SEQUENCE [LARGE SCALE GENOMIC DNA]</scope>
    <source>
        <strain evidence="2 3">PLY_AMNH</strain>
    </source>
</reference>
<name>A0AAE0EQE1_9CHLO</name>
<dbReference type="EMBL" id="LGRX02035122">
    <property type="protein sequence ID" value="KAK3236212.1"/>
    <property type="molecule type" value="Genomic_DNA"/>
</dbReference>
<comment type="caution">
    <text evidence="2">The sequence shown here is derived from an EMBL/GenBank/DDBJ whole genome shotgun (WGS) entry which is preliminary data.</text>
</comment>
<protein>
    <submittedName>
        <fullName evidence="2">Uncharacterized protein</fullName>
    </submittedName>
</protein>
<evidence type="ECO:0000256" key="1">
    <source>
        <dbReference type="SAM" id="Coils"/>
    </source>
</evidence>
<dbReference type="AlphaFoldDB" id="A0AAE0EQE1"/>
<feature type="coiled-coil region" evidence="1">
    <location>
        <begin position="58"/>
        <end position="124"/>
    </location>
</feature>
<keyword evidence="3" id="KW-1185">Reference proteome</keyword>
<accession>A0AAE0EQE1</accession>
<keyword evidence="1" id="KW-0175">Coiled coil</keyword>
<organism evidence="2 3">
    <name type="scientific">Cymbomonas tetramitiformis</name>
    <dbReference type="NCBI Taxonomy" id="36881"/>
    <lineage>
        <taxon>Eukaryota</taxon>
        <taxon>Viridiplantae</taxon>
        <taxon>Chlorophyta</taxon>
        <taxon>Pyramimonadophyceae</taxon>
        <taxon>Pyramimonadales</taxon>
        <taxon>Pyramimonadaceae</taxon>
        <taxon>Cymbomonas</taxon>
    </lineage>
</organism>
<proteinExistence type="predicted"/>
<evidence type="ECO:0000313" key="3">
    <source>
        <dbReference type="Proteomes" id="UP001190700"/>
    </source>
</evidence>
<dbReference type="Proteomes" id="UP001190700">
    <property type="component" value="Unassembled WGS sequence"/>
</dbReference>
<evidence type="ECO:0000313" key="2">
    <source>
        <dbReference type="EMBL" id="KAK3236212.1"/>
    </source>
</evidence>
<gene>
    <name evidence="2" type="ORF">CYMTET_53630</name>
</gene>